<keyword evidence="4 9" id="KW-0378">Hydrolase</keyword>
<feature type="transmembrane region" description="Helical" evidence="7">
    <location>
        <begin position="49"/>
        <end position="77"/>
    </location>
</feature>
<dbReference type="Pfam" id="PF01694">
    <property type="entry name" value="Rhomboid"/>
    <property type="match status" value="1"/>
</dbReference>
<dbReference type="Gene3D" id="1.20.1540.10">
    <property type="entry name" value="Rhomboid-like"/>
    <property type="match status" value="1"/>
</dbReference>
<dbReference type="RefSeq" id="WP_132844336.1">
    <property type="nucleotide sequence ID" value="NZ_JBDJNQ010000015.1"/>
</dbReference>
<feature type="transmembrane region" description="Helical" evidence="7">
    <location>
        <begin position="180"/>
        <end position="199"/>
    </location>
</feature>
<dbReference type="PANTHER" id="PTHR43731">
    <property type="entry name" value="RHOMBOID PROTEASE"/>
    <property type="match status" value="1"/>
</dbReference>
<evidence type="ECO:0000313" key="10">
    <source>
        <dbReference type="Proteomes" id="UP001409291"/>
    </source>
</evidence>
<comment type="caution">
    <text evidence="9">The sequence shown here is derived from an EMBL/GenBank/DDBJ whole genome shotgun (WGS) entry which is preliminary data.</text>
</comment>
<dbReference type="GO" id="GO:0006508">
    <property type="term" value="P:proteolysis"/>
    <property type="evidence" value="ECO:0007669"/>
    <property type="project" value="UniProtKB-KW"/>
</dbReference>
<feature type="domain" description="Peptidase S54 rhomboid" evidence="8">
    <location>
        <begin position="47"/>
        <end position="196"/>
    </location>
</feature>
<dbReference type="SUPFAM" id="SSF144091">
    <property type="entry name" value="Rhomboid-like"/>
    <property type="match status" value="1"/>
</dbReference>
<sequence>MIQEYLFLTPVASIIFALTVASSIYSFSNPQVLGEMMLHPYSIYRKKRIYTILTSGMVHKDWGHLLFNMITFYYFGFGLEKILIQVSDWGHLQFAIIYISSLILSDIPTIFQHKNNPGYYSLGASGAICAVLFSYIMFDPKMMLGIFMIIPMPAYIFAVLFLGYCIWASKNSRDGVNHDAHLFGAISGVIITLLLYPWIFKHFISQF</sequence>
<protein>
    <submittedName>
        <fullName evidence="9">Rhomboid family intramembrane serine protease</fullName>
        <ecNumber evidence="9">3.4.21.105</ecNumber>
    </submittedName>
</protein>
<dbReference type="InterPro" id="IPR035952">
    <property type="entry name" value="Rhomboid-like_sf"/>
</dbReference>
<gene>
    <name evidence="9" type="ORF">ABE541_23740</name>
</gene>
<keyword evidence="3 7" id="KW-0812">Transmembrane</keyword>
<evidence type="ECO:0000256" key="6">
    <source>
        <dbReference type="ARBA" id="ARBA00023136"/>
    </source>
</evidence>
<comment type="similarity">
    <text evidence="2">Belongs to the peptidase S54 family.</text>
</comment>
<evidence type="ECO:0000256" key="4">
    <source>
        <dbReference type="ARBA" id="ARBA00022801"/>
    </source>
</evidence>
<dbReference type="EMBL" id="JBDJNQ010000015">
    <property type="protein sequence ID" value="MEN5380298.1"/>
    <property type="molecule type" value="Genomic_DNA"/>
</dbReference>
<dbReference type="EC" id="3.4.21.105" evidence="9"/>
<dbReference type="Proteomes" id="UP001409291">
    <property type="component" value="Unassembled WGS sequence"/>
</dbReference>
<accession>A0ABV0C259</accession>
<evidence type="ECO:0000259" key="8">
    <source>
        <dbReference type="Pfam" id="PF01694"/>
    </source>
</evidence>
<dbReference type="GO" id="GO:0008233">
    <property type="term" value="F:peptidase activity"/>
    <property type="evidence" value="ECO:0007669"/>
    <property type="project" value="UniProtKB-KW"/>
</dbReference>
<feature type="transmembrane region" description="Helical" evidence="7">
    <location>
        <begin position="89"/>
        <end position="107"/>
    </location>
</feature>
<evidence type="ECO:0000313" key="9">
    <source>
        <dbReference type="EMBL" id="MEN5380298.1"/>
    </source>
</evidence>
<keyword evidence="10" id="KW-1185">Reference proteome</keyword>
<evidence type="ECO:0000256" key="5">
    <source>
        <dbReference type="ARBA" id="ARBA00022989"/>
    </source>
</evidence>
<keyword evidence="6 7" id="KW-0472">Membrane</keyword>
<feature type="transmembrane region" description="Helical" evidence="7">
    <location>
        <begin position="6"/>
        <end position="28"/>
    </location>
</feature>
<keyword evidence="9" id="KW-0645">Protease</keyword>
<name>A0ABV0C259_9SPHI</name>
<dbReference type="PANTHER" id="PTHR43731:SF14">
    <property type="entry name" value="PRESENILIN-ASSOCIATED RHOMBOID-LIKE PROTEIN, MITOCHONDRIAL"/>
    <property type="match status" value="1"/>
</dbReference>
<feature type="transmembrane region" description="Helical" evidence="7">
    <location>
        <begin position="144"/>
        <end position="168"/>
    </location>
</feature>
<feature type="transmembrane region" description="Helical" evidence="7">
    <location>
        <begin position="119"/>
        <end position="138"/>
    </location>
</feature>
<proteinExistence type="inferred from homology"/>
<evidence type="ECO:0000256" key="1">
    <source>
        <dbReference type="ARBA" id="ARBA00004141"/>
    </source>
</evidence>
<dbReference type="InterPro" id="IPR022764">
    <property type="entry name" value="Peptidase_S54_rhomboid_dom"/>
</dbReference>
<keyword evidence="5 7" id="KW-1133">Transmembrane helix</keyword>
<reference evidence="9 10" key="1">
    <citation type="submission" date="2024-04" db="EMBL/GenBank/DDBJ databases">
        <title>WGS of bacteria from Torrens River.</title>
        <authorList>
            <person name="Wyrsch E.R."/>
            <person name="Drigo B."/>
        </authorList>
    </citation>
    <scope>NUCLEOTIDE SEQUENCE [LARGE SCALE GENOMIC DNA]</scope>
    <source>
        <strain evidence="9 10">TWI391</strain>
    </source>
</reference>
<evidence type="ECO:0000256" key="2">
    <source>
        <dbReference type="ARBA" id="ARBA00009045"/>
    </source>
</evidence>
<organism evidence="9 10">
    <name type="scientific">Sphingobacterium kitahiroshimense</name>
    <dbReference type="NCBI Taxonomy" id="470446"/>
    <lineage>
        <taxon>Bacteria</taxon>
        <taxon>Pseudomonadati</taxon>
        <taxon>Bacteroidota</taxon>
        <taxon>Sphingobacteriia</taxon>
        <taxon>Sphingobacteriales</taxon>
        <taxon>Sphingobacteriaceae</taxon>
        <taxon>Sphingobacterium</taxon>
    </lineage>
</organism>
<dbReference type="InterPro" id="IPR050925">
    <property type="entry name" value="Rhomboid_protease_S54"/>
</dbReference>
<evidence type="ECO:0000256" key="3">
    <source>
        <dbReference type="ARBA" id="ARBA00022692"/>
    </source>
</evidence>
<comment type="subcellular location">
    <subcellularLocation>
        <location evidence="1">Membrane</location>
        <topology evidence="1">Multi-pass membrane protein</topology>
    </subcellularLocation>
</comment>
<evidence type="ECO:0000256" key="7">
    <source>
        <dbReference type="SAM" id="Phobius"/>
    </source>
</evidence>